<accession>A0AC35F0Q2</accession>
<evidence type="ECO:0000313" key="1">
    <source>
        <dbReference type="Proteomes" id="UP000887580"/>
    </source>
</evidence>
<evidence type="ECO:0000313" key="2">
    <source>
        <dbReference type="WBParaSite" id="PS1159_v2.g12481.t1"/>
    </source>
</evidence>
<dbReference type="WBParaSite" id="PS1159_v2.g12481.t1">
    <property type="protein sequence ID" value="PS1159_v2.g12481.t1"/>
    <property type="gene ID" value="PS1159_v2.g12481"/>
</dbReference>
<reference evidence="2" key="1">
    <citation type="submission" date="2022-11" db="UniProtKB">
        <authorList>
            <consortium name="WormBaseParasite"/>
        </authorList>
    </citation>
    <scope>IDENTIFICATION</scope>
</reference>
<sequence length="259" mass="29898">MQACYNYILFWYSNNCRKLVKEKSQAWKKPSKIISISNLNNEIKKEKLKNDWKKDAPKNSSTLSLQIEVYENSNETVAFEFDSIKKQKNTKENVIAFNIQNPFEFLRQQNDKGFEADVSQFKASQRLINPNKALTKSFENNPLAIKYIFLIFIGICCTSLTAAEGGPAPINASGTFIVGDSLAKCRHEPASFTLLEILLMVFFQILLFLSYFGVLTYIWMRKVRTKAQFYLDALPDRKIRAYMKREQKAPFELQPPPST</sequence>
<protein>
    <submittedName>
        <fullName evidence="2">Uncharacterized protein</fullName>
    </submittedName>
</protein>
<dbReference type="Proteomes" id="UP000887580">
    <property type="component" value="Unplaced"/>
</dbReference>
<organism evidence="1 2">
    <name type="scientific">Panagrolaimus sp. PS1159</name>
    <dbReference type="NCBI Taxonomy" id="55785"/>
    <lineage>
        <taxon>Eukaryota</taxon>
        <taxon>Metazoa</taxon>
        <taxon>Ecdysozoa</taxon>
        <taxon>Nematoda</taxon>
        <taxon>Chromadorea</taxon>
        <taxon>Rhabditida</taxon>
        <taxon>Tylenchina</taxon>
        <taxon>Panagrolaimomorpha</taxon>
        <taxon>Panagrolaimoidea</taxon>
        <taxon>Panagrolaimidae</taxon>
        <taxon>Panagrolaimus</taxon>
    </lineage>
</organism>
<name>A0AC35F0Q2_9BILA</name>
<proteinExistence type="predicted"/>